<dbReference type="Proteomes" id="UP000597338">
    <property type="component" value="Unassembled WGS sequence"/>
</dbReference>
<keyword evidence="2" id="KW-1185">Reference proteome</keyword>
<comment type="caution">
    <text evidence="1">The sequence shown here is derived from an EMBL/GenBank/DDBJ whole genome shotgun (WGS) entry which is preliminary data.</text>
</comment>
<accession>A0ABQ1MHU3</accession>
<sequence>MRARIPLKAGRPPTISELAELKDFKINYRTDNTKDEKFFTYSYFISFQADAKVPVIDLANGSLDLTAKARGVKLNL</sequence>
<evidence type="ECO:0000313" key="2">
    <source>
        <dbReference type="Proteomes" id="UP000597338"/>
    </source>
</evidence>
<evidence type="ECO:0000313" key="1">
    <source>
        <dbReference type="EMBL" id="GGC40763.1"/>
    </source>
</evidence>
<name>A0ABQ1MHU3_9SPHI</name>
<organism evidence="1 2">
    <name type="scientific">Parapedobacter defluvii</name>
    <dbReference type="NCBI Taxonomy" id="2045106"/>
    <lineage>
        <taxon>Bacteria</taxon>
        <taxon>Pseudomonadati</taxon>
        <taxon>Bacteroidota</taxon>
        <taxon>Sphingobacteriia</taxon>
        <taxon>Sphingobacteriales</taxon>
        <taxon>Sphingobacteriaceae</taxon>
        <taxon>Parapedobacter</taxon>
    </lineage>
</organism>
<proteinExistence type="predicted"/>
<protein>
    <submittedName>
        <fullName evidence="1">Uncharacterized protein</fullName>
    </submittedName>
</protein>
<reference evidence="2" key="1">
    <citation type="journal article" date="2019" name="Int. J. Syst. Evol. Microbiol.">
        <title>The Global Catalogue of Microorganisms (GCM) 10K type strain sequencing project: providing services to taxonomists for standard genome sequencing and annotation.</title>
        <authorList>
            <consortium name="The Broad Institute Genomics Platform"/>
            <consortium name="The Broad Institute Genome Sequencing Center for Infectious Disease"/>
            <person name="Wu L."/>
            <person name="Ma J."/>
        </authorList>
    </citation>
    <scope>NUCLEOTIDE SEQUENCE [LARGE SCALE GENOMIC DNA]</scope>
    <source>
        <strain evidence="2">CGMCC 1.15342</strain>
    </source>
</reference>
<dbReference type="EMBL" id="BMIK01000016">
    <property type="protein sequence ID" value="GGC40763.1"/>
    <property type="molecule type" value="Genomic_DNA"/>
</dbReference>
<dbReference type="RefSeq" id="WP_188752863.1">
    <property type="nucleotide sequence ID" value="NZ_BMIK01000016.1"/>
</dbReference>
<gene>
    <name evidence="1" type="ORF">GCM10011386_36030</name>
</gene>